<sequence>MKMENGSSSNDVLQKDTRKSEARNNKNPNEAGTNKDIKPKSILKNKLDKKQKQIQPQVVFVENPNAVSTTSFLKNGIKLSYLLNQFVKDCGGKEALVGLTTTDVCNQFVLPITKESKLSYCDLILEKAKFNLDCRLETVVSTSTVFVSHAWQCNFLDVLDVLEHHFEKEPDVIIWFDVLCHNQHVPIVMSDELWATTFQDSIRQIGRTVLVMVHWANPIPYRRTWCIFESYCTYITEANFEIAMSATECRSFIEECKFAPTGVIKKMANIVDTEQTKAFKREDELRIHSILSNEVGVQENSQGEIGLQILLGSLYFNEGCFDKAEPLYIDCLSKSKALLGPNHANTLTSMNNLAGLYKKQGKYGAAEPLAKACLTKSGVILGAHHSDTLRYMSNLAELYKCQGKYTRAASLYKACFLKSETIFGHNHPRTLTAMNSLGQMYESQGKYDMAEPLISKCYSENKKVFGTDHPDTLVALNSLAELKKSQGRYEEAEGLYKECLSLHQKVFGLDHPQTLVSMNNLGVLYTRQRKYDKAEPLLTESLSKQEQILGPHLETLTTMNNLATLYRNKGYYDKAEPLIVDSLSRSKRNKGPDHPETLTAINNLAQLYKCQGKYDEAKPIFKHCLSKREAILGQDHPHTLTSMSNLASLYLSLDKLDEAEPLIKGCLSKSEKILGPNHPDTLIRRKHLELLNQFKI</sequence>
<gene>
    <name evidence="2" type="ORF">CTEN210_16217</name>
</gene>
<dbReference type="Pfam" id="PF13424">
    <property type="entry name" value="TPR_12"/>
    <property type="match status" value="4"/>
</dbReference>
<organism evidence="2 3">
    <name type="scientific">Chaetoceros tenuissimus</name>
    <dbReference type="NCBI Taxonomy" id="426638"/>
    <lineage>
        <taxon>Eukaryota</taxon>
        <taxon>Sar</taxon>
        <taxon>Stramenopiles</taxon>
        <taxon>Ochrophyta</taxon>
        <taxon>Bacillariophyta</taxon>
        <taxon>Coscinodiscophyceae</taxon>
        <taxon>Chaetocerotophycidae</taxon>
        <taxon>Chaetocerotales</taxon>
        <taxon>Chaetocerotaceae</taxon>
        <taxon>Chaetoceros</taxon>
    </lineage>
</organism>
<dbReference type="Proteomes" id="UP001054902">
    <property type="component" value="Unassembled WGS sequence"/>
</dbReference>
<evidence type="ECO:0000256" key="1">
    <source>
        <dbReference type="SAM" id="MobiDB-lite"/>
    </source>
</evidence>
<protein>
    <recommendedName>
        <fullName evidence="4">Kinesin light chain</fullName>
    </recommendedName>
</protein>
<proteinExistence type="predicted"/>
<reference evidence="2 3" key="1">
    <citation type="journal article" date="2021" name="Sci. Rep.">
        <title>The genome of the diatom Chaetoceros tenuissimus carries an ancient integrated fragment of an extant virus.</title>
        <authorList>
            <person name="Hongo Y."/>
            <person name="Kimura K."/>
            <person name="Takaki Y."/>
            <person name="Yoshida Y."/>
            <person name="Baba S."/>
            <person name="Kobayashi G."/>
            <person name="Nagasaki K."/>
            <person name="Hano T."/>
            <person name="Tomaru Y."/>
        </authorList>
    </citation>
    <scope>NUCLEOTIDE SEQUENCE [LARGE SCALE GENOMIC DNA]</scope>
    <source>
        <strain evidence="2 3">NIES-3715</strain>
    </source>
</reference>
<dbReference type="Pfam" id="PF13374">
    <property type="entry name" value="TPR_10"/>
    <property type="match status" value="1"/>
</dbReference>
<evidence type="ECO:0000313" key="2">
    <source>
        <dbReference type="EMBL" id="GFH59741.1"/>
    </source>
</evidence>
<dbReference type="Gene3D" id="1.25.40.10">
    <property type="entry name" value="Tetratricopeptide repeat domain"/>
    <property type="match status" value="3"/>
</dbReference>
<dbReference type="PANTHER" id="PTHR46082:SF6">
    <property type="entry name" value="AAA+ ATPASE DOMAIN-CONTAINING PROTEIN-RELATED"/>
    <property type="match status" value="1"/>
</dbReference>
<accession>A0AAD3D8C4</accession>
<evidence type="ECO:0008006" key="4">
    <source>
        <dbReference type="Google" id="ProtNLM"/>
    </source>
</evidence>
<feature type="compositionally biased region" description="Polar residues" evidence="1">
    <location>
        <begin position="1"/>
        <end position="12"/>
    </location>
</feature>
<dbReference type="InterPro" id="IPR053137">
    <property type="entry name" value="NLR-like"/>
</dbReference>
<evidence type="ECO:0000313" key="3">
    <source>
        <dbReference type="Proteomes" id="UP001054902"/>
    </source>
</evidence>
<dbReference type="SMART" id="SM00028">
    <property type="entry name" value="TPR"/>
    <property type="match status" value="9"/>
</dbReference>
<dbReference type="InterPro" id="IPR019734">
    <property type="entry name" value="TPR_rpt"/>
</dbReference>
<dbReference type="InterPro" id="IPR011990">
    <property type="entry name" value="TPR-like_helical_dom_sf"/>
</dbReference>
<comment type="caution">
    <text evidence="2">The sequence shown here is derived from an EMBL/GenBank/DDBJ whole genome shotgun (WGS) entry which is preliminary data.</text>
</comment>
<dbReference type="EMBL" id="BLLK01000069">
    <property type="protein sequence ID" value="GFH59741.1"/>
    <property type="molecule type" value="Genomic_DNA"/>
</dbReference>
<feature type="region of interest" description="Disordered" evidence="1">
    <location>
        <begin position="1"/>
        <end position="41"/>
    </location>
</feature>
<name>A0AAD3D8C4_9STRA</name>
<dbReference type="AlphaFoldDB" id="A0AAD3D8C4"/>
<dbReference type="PRINTS" id="PR00381">
    <property type="entry name" value="KINESINLIGHT"/>
</dbReference>
<dbReference type="SUPFAM" id="SSF48452">
    <property type="entry name" value="TPR-like"/>
    <property type="match status" value="3"/>
</dbReference>
<feature type="compositionally biased region" description="Basic and acidic residues" evidence="1">
    <location>
        <begin position="13"/>
        <end position="24"/>
    </location>
</feature>
<keyword evidence="3" id="KW-1185">Reference proteome</keyword>
<dbReference type="PANTHER" id="PTHR46082">
    <property type="entry name" value="ATP/GTP-BINDING PROTEIN-RELATED"/>
    <property type="match status" value="1"/>
</dbReference>